<keyword evidence="4 13" id="KW-0547">Nucleotide-binding</keyword>
<dbReference type="InterPro" id="IPR001650">
    <property type="entry name" value="Helicase_C-like"/>
</dbReference>
<dbReference type="NCBIfam" id="TIGR00631">
    <property type="entry name" value="uvrb"/>
    <property type="match status" value="1"/>
</dbReference>
<comment type="caution">
    <text evidence="18">The sequence shown here is derived from an EMBL/GenBank/DDBJ whole genome shotgun (WGS) entry which is preliminary data.</text>
</comment>
<dbReference type="GO" id="GO:0009432">
    <property type="term" value="P:SOS response"/>
    <property type="evidence" value="ECO:0007669"/>
    <property type="project" value="UniProtKB-UniRule"/>
</dbReference>
<feature type="domain" description="Helicase C-terminal" evidence="17">
    <location>
        <begin position="435"/>
        <end position="601"/>
    </location>
</feature>
<dbReference type="EMBL" id="DSFP01000077">
    <property type="protein sequence ID" value="HEW46799.1"/>
    <property type="molecule type" value="Genomic_DNA"/>
</dbReference>
<dbReference type="PROSITE" id="PS51194">
    <property type="entry name" value="HELICASE_CTER"/>
    <property type="match status" value="1"/>
</dbReference>
<dbReference type="InterPro" id="IPR001943">
    <property type="entry name" value="UVR_dom"/>
</dbReference>
<dbReference type="NCBIfam" id="NF003673">
    <property type="entry name" value="PRK05298.1"/>
    <property type="match status" value="1"/>
</dbReference>
<evidence type="ECO:0000256" key="6">
    <source>
        <dbReference type="ARBA" id="ARBA00022769"/>
    </source>
</evidence>
<dbReference type="PROSITE" id="PS51192">
    <property type="entry name" value="HELICASE_ATP_BIND_1"/>
    <property type="match status" value="1"/>
</dbReference>
<keyword evidence="10 13" id="KW-0742">SOS response</keyword>
<evidence type="ECO:0000256" key="5">
    <source>
        <dbReference type="ARBA" id="ARBA00022763"/>
    </source>
</evidence>
<proteinExistence type="inferred from homology"/>
<sequence>MKVQAFNGFSLKTNLKPSGDQPKAIAELLSNLEVGVKEQVLLGATGTGKTFTIANVIEKYNKPTLIIAHNKILAAQLYRELKELFPENAVEYFISYYDYYQPEAYIPEKDLYIEKDASINEILERYRHSATVSVLERKDVIVVASVSCIYGLGSPEAYYSLRIPLEVGQRLSISRLTRKLVEIGYERNDYAIRRATFSVKGNAVEIVPSDMEDQLLRIEFWDDEIDSITLMDALNRHRIKDLKKVVLFPASHYIAPRDIIEDALEEIEKDLKERVEWFKNQGRLVEAQRLYQRTMHDIEMIRELGHCKGIENYSRYFDGRKPGEPPYTLLDYFPEDFLLIVDESHVTVPQIRAMYNGDRSRKEKLVEYGWRLPSALDNRPLKFEEFLQKINQVIYMSATPGDWEVQRSKGIIVEQIVRPTGLLDPVVEVRPTRNQLEDLIREIQERKKRRERALVLTTTKRLAEEVSEYLNERGIKAKYMHSDLDAIERAKVVKELREGSIDVIVGVNLLREGLDLPEVSLVAILEADKEGFLRSYTSLIQTIGRAARNINGKAILYADRITESMKRAIEETNRRRQIQERYNQEHGITPKSIVKPIKELLAIEELDYVKLPTKLPKGISSEEDLIERINKLEKEMWECAKRWEFEKAAKLRDEIKQLRELLKLV</sequence>
<evidence type="ECO:0000256" key="4">
    <source>
        <dbReference type="ARBA" id="ARBA00022741"/>
    </source>
</evidence>
<dbReference type="SMART" id="SM00490">
    <property type="entry name" value="HELICc"/>
    <property type="match status" value="1"/>
</dbReference>
<dbReference type="InterPro" id="IPR027417">
    <property type="entry name" value="P-loop_NTPase"/>
</dbReference>
<dbReference type="PANTHER" id="PTHR24029:SF0">
    <property type="entry name" value="UVRABC SYSTEM PROTEIN B"/>
    <property type="match status" value="1"/>
</dbReference>
<comment type="subunit">
    <text evidence="11 13 14">Forms a heterotetramer with UvrA during the search for lesions. Interacts with UvrC in an incision complex.</text>
</comment>
<dbReference type="Pfam" id="PF12344">
    <property type="entry name" value="UvrB"/>
    <property type="match status" value="1"/>
</dbReference>
<dbReference type="CDD" id="cd17916">
    <property type="entry name" value="DEXHc_UvrB"/>
    <property type="match status" value="1"/>
</dbReference>
<protein>
    <recommendedName>
        <fullName evidence="12 13">UvrABC system protein B</fullName>
        <shortName evidence="13">Protein UvrB</shortName>
    </recommendedName>
    <alternativeName>
        <fullName evidence="13">Excinuclease ABC subunit B</fullName>
    </alternativeName>
</protein>
<evidence type="ECO:0000256" key="14">
    <source>
        <dbReference type="RuleBase" id="RU003587"/>
    </source>
</evidence>
<dbReference type="InterPro" id="IPR036876">
    <property type="entry name" value="UVR_dom_sf"/>
</dbReference>
<dbReference type="Pfam" id="PF04851">
    <property type="entry name" value="ResIII"/>
    <property type="match status" value="1"/>
</dbReference>
<dbReference type="GO" id="GO:0016887">
    <property type="term" value="F:ATP hydrolysis activity"/>
    <property type="evidence" value="ECO:0007669"/>
    <property type="project" value="InterPro"/>
</dbReference>
<evidence type="ECO:0000259" key="16">
    <source>
        <dbReference type="PROSITE" id="PS51192"/>
    </source>
</evidence>
<dbReference type="SUPFAM" id="SSF52540">
    <property type="entry name" value="P-loop containing nucleoside triphosphate hydrolases"/>
    <property type="match status" value="2"/>
</dbReference>
<dbReference type="GO" id="GO:0009380">
    <property type="term" value="C:excinuclease repair complex"/>
    <property type="evidence" value="ECO:0007669"/>
    <property type="project" value="InterPro"/>
</dbReference>
<dbReference type="Gene3D" id="3.40.50.300">
    <property type="entry name" value="P-loop containing nucleotide triphosphate hydrolases"/>
    <property type="match status" value="3"/>
</dbReference>
<accession>A0A7C2VBI7</accession>
<keyword evidence="9 13" id="KW-0234">DNA repair</keyword>
<comment type="domain">
    <text evidence="13">The beta-hairpin motif is involved in DNA binding.</text>
</comment>
<evidence type="ECO:0000256" key="1">
    <source>
        <dbReference type="ARBA" id="ARBA00004496"/>
    </source>
</evidence>
<dbReference type="Pfam" id="PF00271">
    <property type="entry name" value="Helicase_C"/>
    <property type="match status" value="1"/>
</dbReference>
<dbReference type="GO" id="GO:0003677">
    <property type="term" value="F:DNA binding"/>
    <property type="evidence" value="ECO:0007669"/>
    <property type="project" value="UniProtKB-UniRule"/>
</dbReference>
<dbReference type="CDD" id="cd18790">
    <property type="entry name" value="SF2_C_UvrB"/>
    <property type="match status" value="1"/>
</dbReference>
<keyword evidence="7 13" id="KW-0067">ATP-binding</keyword>
<evidence type="ECO:0000256" key="3">
    <source>
        <dbReference type="ARBA" id="ARBA00022490"/>
    </source>
</evidence>
<name>A0A7C2VBI7_9AQUI</name>
<keyword evidence="3 13" id="KW-0963">Cytoplasm</keyword>
<evidence type="ECO:0000256" key="8">
    <source>
        <dbReference type="ARBA" id="ARBA00022881"/>
    </source>
</evidence>
<dbReference type="GO" id="GO:0005524">
    <property type="term" value="F:ATP binding"/>
    <property type="evidence" value="ECO:0007669"/>
    <property type="project" value="UniProtKB-UniRule"/>
</dbReference>
<dbReference type="AlphaFoldDB" id="A0A7C2VBI7"/>
<comment type="subcellular location">
    <subcellularLocation>
        <location evidence="1 13 14">Cytoplasm</location>
    </subcellularLocation>
</comment>
<dbReference type="Pfam" id="PF02151">
    <property type="entry name" value="UVR"/>
    <property type="match status" value="1"/>
</dbReference>
<dbReference type="InterPro" id="IPR041471">
    <property type="entry name" value="UvrB_inter"/>
</dbReference>
<dbReference type="InterPro" id="IPR006935">
    <property type="entry name" value="Helicase/UvrB_N"/>
</dbReference>
<feature type="domain" description="Helicase ATP-binding" evidence="16">
    <location>
        <begin position="30"/>
        <end position="174"/>
    </location>
</feature>
<dbReference type="Pfam" id="PF17757">
    <property type="entry name" value="UvrB_inter"/>
    <property type="match status" value="1"/>
</dbReference>
<gene>
    <name evidence="13 18" type="primary">uvrB</name>
    <name evidence="18" type="ORF">ENO47_09120</name>
</gene>
<evidence type="ECO:0000256" key="10">
    <source>
        <dbReference type="ARBA" id="ARBA00023236"/>
    </source>
</evidence>
<dbReference type="InterPro" id="IPR014001">
    <property type="entry name" value="Helicase_ATP-bd"/>
</dbReference>
<dbReference type="GO" id="GO:0005737">
    <property type="term" value="C:cytoplasm"/>
    <property type="evidence" value="ECO:0007669"/>
    <property type="project" value="UniProtKB-SubCell"/>
</dbReference>
<dbReference type="Gene3D" id="4.10.860.10">
    <property type="entry name" value="UVR domain"/>
    <property type="match status" value="1"/>
</dbReference>
<keyword evidence="5 13" id="KW-0227">DNA damage</keyword>
<dbReference type="PANTHER" id="PTHR24029">
    <property type="entry name" value="UVRABC SYSTEM PROTEIN B"/>
    <property type="match status" value="1"/>
</dbReference>
<organism evidence="18">
    <name type="scientific">Hydrogenobacter sp</name>
    <dbReference type="NCBI Taxonomy" id="2152829"/>
    <lineage>
        <taxon>Bacteria</taxon>
        <taxon>Pseudomonadati</taxon>
        <taxon>Aquificota</taxon>
        <taxon>Aquificia</taxon>
        <taxon>Aquificales</taxon>
        <taxon>Aquificaceae</taxon>
        <taxon>Hydrogenobacter</taxon>
    </lineage>
</organism>
<comment type="function">
    <text evidence="13">The UvrABC repair system catalyzes the recognition and processing of DNA lesions. A damage recognition complex composed of 2 UvrA and 2 UvrB subunits scans DNA for abnormalities. Upon binding of the UvrA(2)B(2) complex to a putative damaged site, the DNA wraps around one UvrB monomer. DNA wrap is dependent on ATP binding by UvrB and probably causes local melting of the DNA helix, facilitating insertion of UvrB beta-hairpin between the DNA strands. Then UvrB probes one DNA strand for the presence of a lesion. If a lesion is found the UvrA subunits dissociate and the UvrB-DNA preincision complex is formed. This complex is subsequently bound by UvrC and the second UvrB is released. If no lesion is found, the DNA wraps around the other UvrB subunit that will check the other stand for damage.</text>
</comment>
<feature type="binding site" evidence="13">
    <location>
        <begin position="43"/>
        <end position="50"/>
    </location>
    <ligand>
        <name>ATP</name>
        <dbReference type="ChEBI" id="CHEBI:30616"/>
    </ligand>
</feature>
<dbReference type="SMART" id="SM00487">
    <property type="entry name" value="DEXDc"/>
    <property type="match status" value="1"/>
</dbReference>
<dbReference type="HAMAP" id="MF_00204">
    <property type="entry name" value="UvrB"/>
    <property type="match status" value="1"/>
</dbReference>
<dbReference type="InterPro" id="IPR024759">
    <property type="entry name" value="UvrB_YAD/RRR_dom"/>
</dbReference>
<dbReference type="SUPFAM" id="SSF46600">
    <property type="entry name" value="C-terminal UvrC-binding domain of UvrB"/>
    <property type="match status" value="1"/>
</dbReference>
<evidence type="ECO:0000256" key="9">
    <source>
        <dbReference type="ARBA" id="ARBA00023204"/>
    </source>
</evidence>
<evidence type="ECO:0000256" key="2">
    <source>
        <dbReference type="ARBA" id="ARBA00008533"/>
    </source>
</evidence>
<evidence type="ECO:0000256" key="13">
    <source>
        <dbReference type="HAMAP-Rule" id="MF_00204"/>
    </source>
</evidence>
<dbReference type="PROSITE" id="PS50151">
    <property type="entry name" value="UVR"/>
    <property type="match status" value="1"/>
</dbReference>
<evidence type="ECO:0000256" key="12">
    <source>
        <dbReference type="ARBA" id="ARBA00029504"/>
    </source>
</evidence>
<feature type="domain" description="UVR" evidence="15">
    <location>
        <begin position="626"/>
        <end position="661"/>
    </location>
</feature>
<dbReference type="InterPro" id="IPR004807">
    <property type="entry name" value="UvrB"/>
</dbReference>
<keyword evidence="8 13" id="KW-0267">Excision nuclease</keyword>
<reference evidence="18" key="1">
    <citation type="journal article" date="2020" name="mSystems">
        <title>Genome- and Community-Level Interaction Insights into Carbon Utilization and Element Cycling Functions of Hydrothermarchaeota in Hydrothermal Sediment.</title>
        <authorList>
            <person name="Zhou Z."/>
            <person name="Liu Y."/>
            <person name="Xu W."/>
            <person name="Pan J."/>
            <person name="Luo Z.H."/>
            <person name="Li M."/>
        </authorList>
    </citation>
    <scope>NUCLEOTIDE SEQUENCE [LARGE SCALE GENOMIC DNA]</scope>
    <source>
        <strain evidence="18">SpSt-132</strain>
    </source>
</reference>
<evidence type="ECO:0000259" key="17">
    <source>
        <dbReference type="PROSITE" id="PS51194"/>
    </source>
</evidence>
<evidence type="ECO:0000313" key="18">
    <source>
        <dbReference type="EMBL" id="HEW46799.1"/>
    </source>
</evidence>
<evidence type="ECO:0000256" key="7">
    <source>
        <dbReference type="ARBA" id="ARBA00022840"/>
    </source>
</evidence>
<dbReference type="GO" id="GO:0009381">
    <property type="term" value="F:excinuclease ABC activity"/>
    <property type="evidence" value="ECO:0007669"/>
    <property type="project" value="UniProtKB-UniRule"/>
</dbReference>
<dbReference type="GO" id="GO:0006289">
    <property type="term" value="P:nucleotide-excision repair"/>
    <property type="evidence" value="ECO:0007669"/>
    <property type="project" value="UniProtKB-UniRule"/>
</dbReference>
<feature type="short sequence motif" description="Beta-hairpin" evidence="13">
    <location>
        <begin position="96"/>
        <end position="119"/>
    </location>
</feature>
<keyword evidence="6 13" id="KW-0228">DNA excision</keyword>
<evidence type="ECO:0000256" key="11">
    <source>
        <dbReference type="ARBA" id="ARBA00026033"/>
    </source>
</evidence>
<comment type="similarity">
    <text evidence="2 13 14">Belongs to the UvrB family.</text>
</comment>
<evidence type="ECO:0000259" key="15">
    <source>
        <dbReference type="PROSITE" id="PS50151"/>
    </source>
</evidence>